<proteinExistence type="predicted"/>
<organism evidence="5 6">
    <name type="scientific">Lolliginicoccus lacisalsi</name>
    <dbReference type="NCBI Taxonomy" id="2742202"/>
    <lineage>
        <taxon>Bacteria</taxon>
        <taxon>Bacillati</taxon>
        <taxon>Actinomycetota</taxon>
        <taxon>Actinomycetes</taxon>
        <taxon>Mycobacteriales</taxon>
        <taxon>Hoyosellaceae</taxon>
        <taxon>Lolliginicoccus</taxon>
    </lineage>
</organism>
<reference evidence="5" key="1">
    <citation type="submission" date="2020-09" db="EMBL/GenBank/DDBJ databases">
        <title>Hoyosella lacisalsi sp. nov., a halotolerant actinobacterium isolated from soil of Lake Gudzhirganskoe.</title>
        <authorList>
            <person name="Yang Q."/>
            <person name="Guo P.Y."/>
            <person name="Liu S.W."/>
            <person name="Li F.N."/>
            <person name="Sun C.H."/>
        </authorList>
    </citation>
    <scope>NUCLEOTIDE SEQUENCE</scope>
    <source>
        <strain evidence="5">G463</strain>
    </source>
</reference>
<dbReference type="Proteomes" id="UP000642993">
    <property type="component" value="Unassembled WGS sequence"/>
</dbReference>
<sequence>MDEADNHEAVLRFTEKLAILLSESGMPRMSARVFAYVLADDADTYTARDLAEGLRVSPAAISGAVRQLVQAGLLARGREPGERSDFYRIDDDDVWGTIMAQRKPFLERYIELLTEGAREIGATRAGGRRLEETIEFYRFMDEELGLTLERWKDRRARWVAGHS</sequence>
<evidence type="ECO:0000313" key="6">
    <source>
        <dbReference type="Proteomes" id="UP000642993"/>
    </source>
</evidence>
<keyword evidence="1" id="KW-0805">Transcription regulation</keyword>
<evidence type="ECO:0000259" key="4">
    <source>
        <dbReference type="Pfam" id="PF12802"/>
    </source>
</evidence>
<gene>
    <name evidence="5" type="ORF">HT102_06480</name>
</gene>
<dbReference type="CDD" id="cd00090">
    <property type="entry name" value="HTH_ARSR"/>
    <property type="match status" value="1"/>
</dbReference>
<evidence type="ECO:0000256" key="2">
    <source>
        <dbReference type="ARBA" id="ARBA00023125"/>
    </source>
</evidence>
<evidence type="ECO:0000256" key="1">
    <source>
        <dbReference type="ARBA" id="ARBA00023015"/>
    </source>
</evidence>
<dbReference type="InterPro" id="IPR036390">
    <property type="entry name" value="WH_DNA-bd_sf"/>
</dbReference>
<dbReference type="GO" id="GO:0003700">
    <property type="term" value="F:DNA-binding transcription factor activity"/>
    <property type="evidence" value="ECO:0007669"/>
    <property type="project" value="InterPro"/>
</dbReference>
<dbReference type="InterPro" id="IPR011991">
    <property type="entry name" value="ArsR-like_HTH"/>
</dbReference>
<dbReference type="InterPro" id="IPR036388">
    <property type="entry name" value="WH-like_DNA-bd_sf"/>
</dbReference>
<dbReference type="SUPFAM" id="SSF46785">
    <property type="entry name" value="Winged helix' DNA-binding domain"/>
    <property type="match status" value="1"/>
</dbReference>
<dbReference type="InterPro" id="IPR000835">
    <property type="entry name" value="HTH_MarR-typ"/>
</dbReference>
<evidence type="ECO:0000313" key="5">
    <source>
        <dbReference type="EMBL" id="MBD8506125.1"/>
    </source>
</evidence>
<dbReference type="RefSeq" id="WP_192038594.1">
    <property type="nucleotide sequence ID" value="NZ_JACYWE010000003.1"/>
</dbReference>
<evidence type="ECO:0000256" key="3">
    <source>
        <dbReference type="ARBA" id="ARBA00023163"/>
    </source>
</evidence>
<dbReference type="PANTHER" id="PTHR38465:SF2">
    <property type="entry name" value="HTH-TYPE TRANSCRIPTIONAL REGULATOR MMPR5"/>
    <property type="match status" value="1"/>
</dbReference>
<keyword evidence="3" id="KW-0804">Transcription</keyword>
<protein>
    <submittedName>
        <fullName evidence="5">MarR family transcriptional regulator</fullName>
    </submittedName>
</protein>
<dbReference type="EMBL" id="JACYWE010000003">
    <property type="protein sequence ID" value="MBD8506125.1"/>
    <property type="molecule type" value="Genomic_DNA"/>
</dbReference>
<dbReference type="GO" id="GO:0003677">
    <property type="term" value="F:DNA binding"/>
    <property type="evidence" value="ECO:0007669"/>
    <property type="project" value="UniProtKB-KW"/>
</dbReference>
<dbReference type="PANTHER" id="PTHR38465">
    <property type="entry name" value="HTH-TYPE TRANSCRIPTIONAL REGULATOR MJ1563-RELATED"/>
    <property type="match status" value="1"/>
</dbReference>
<name>A0A927JBJ1_9ACTN</name>
<dbReference type="Pfam" id="PF12802">
    <property type="entry name" value="MarR_2"/>
    <property type="match status" value="1"/>
</dbReference>
<keyword evidence="2" id="KW-0238">DNA-binding</keyword>
<dbReference type="AlphaFoldDB" id="A0A927JBJ1"/>
<comment type="caution">
    <text evidence="5">The sequence shown here is derived from an EMBL/GenBank/DDBJ whole genome shotgun (WGS) entry which is preliminary data.</text>
</comment>
<feature type="domain" description="HTH marR-type" evidence="4">
    <location>
        <begin position="24"/>
        <end position="82"/>
    </location>
</feature>
<accession>A0A927JBJ1</accession>
<dbReference type="InterPro" id="IPR052362">
    <property type="entry name" value="HTH-GbsR_regulator"/>
</dbReference>
<keyword evidence="6" id="KW-1185">Reference proteome</keyword>
<dbReference type="Gene3D" id="1.10.10.10">
    <property type="entry name" value="Winged helix-like DNA-binding domain superfamily/Winged helix DNA-binding domain"/>
    <property type="match status" value="1"/>
</dbReference>